<dbReference type="OrthoDB" id="894358at2"/>
<proteinExistence type="predicted"/>
<dbReference type="Proteomes" id="UP000245466">
    <property type="component" value="Unassembled WGS sequence"/>
</dbReference>
<dbReference type="AlphaFoldDB" id="A0A2U1ALI2"/>
<feature type="chain" id="PRO_5015544180" evidence="1">
    <location>
        <begin position="22"/>
        <end position="76"/>
    </location>
</feature>
<evidence type="ECO:0000313" key="2">
    <source>
        <dbReference type="EMBL" id="PVY37161.1"/>
    </source>
</evidence>
<comment type="caution">
    <text evidence="2">The sequence shown here is derived from an EMBL/GenBank/DDBJ whole genome shotgun (WGS) entry which is preliminary data.</text>
</comment>
<dbReference type="EMBL" id="QEKI01000023">
    <property type="protein sequence ID" value="PVY37161.1"/>
    <property type="molecule type" value="Genomic_DNA"/>
</dbReference>
<feature type="signal peptide" evidence="1">
    <location>
        <begin position="1"/>
        <end position="21"/>
    </location>
</feature>
<protein>
    <submittedName>
        <fullName evidence="2">Uncharacterized protein</fullName>
    </submittedName>
</protein>
<sequence length="76" mass="8403">MKKTIKFAFAAFAFFAFTACGIDNNTATENDRIDEVETSDIDVDADMDMETDTTSVMDTTVNDGVADEIPEERPIQ</sequence>
<accession>A0A2U1ALI2</accession>
<dbReference type="PROSITE" id="PS51257">
    <property type="entry name" value="PROKAR_LIPOPROTEIN"/>
    <property type="match status" value="1"/>
</dbReference>
<organism evidence="2 3">
    <name type="scientific">Pontibacter virosus</name>
    <dbReference type="NCBI Taxonomy" id="1765052"/>
    <lineage>
        <taxon>Bacteria</taxon>
        <taxon>Pseudomonadati</taxon>
        <taxon>Bacteroidota</taxon>
        <taxon>Cytophagia</taxon>
        <taxon>Cytophagales</taxon>
        <taxon>Hymenobacteraceae</taxon>
        <taxon>Pontibacter</taxon>
    </lineage>
</organism>
<name>A0A2U1ALI2_9BACT</name>
<gene>
    <name evidence="2" type="ORF">C8E01_12335</name>
</gene>
<dbReference type="RefSeq" id="WP_116545382.1">
    <property type="nucleotide sequence ID" value="NZ_QEKI01000023.1"/>
</dbReference>
<keyword evidence="3" id="KW-1185">Reference proteome</keyword>
<reference evidence="2 3" key="1">
    <citation type="submission" date="2018-04" db="EMBL/GenBank/DDBJ databases">
        <title>Genomic Encyclopedia of Type Strains, Phase IV (KMG-IV): sequencing the most valuable type-strain genomes for metagenomic binning, comparative biology and taxonomic classification.</title>
        <authorList>
            <person name="Goeker M."/>
        </authorList>
    </citation>
    <scope>NUCLEOTIDE SEQUENCE [LARGE SCALE GENOMIC DNA]</scope>
    <source>
        <strain evidence="2 3">DSM 100231</strain>
    </source>
</reference>
<evidence type="ECO:0000313" key="3">
    <source>
        <dbReference type="Proteomes" id="UP000245466"/>
    </source>
</evidence>
<keyword evidence="1" id="KW-0732">Signal</keyword>
<evidence type="ECO:0000256" key="1">
    <source>
        <dbReference type="SAM" id="SignalP"/>
    </source>
</evidence>